<keyword evidence="15" id="KW-1185">Reference proteome</keyword>
<protein>
    <submittedName>
        <fullName evidence="14">Short transient receptor potential channel 6</fullName>
    </submittedName>
</protein>
<dbReference type="SMART" id="SM00248">
    <property type="entry name" value="ANK"/>
    <property type="match status" value="3"/>
</dbReference>
<feature type="repeat" description="ANK" evidence="10">
    <location>
        <begin position="195"/>
        <end position="227"/>
    </location>
</feature>
<evidence type="ECO:0000256" key="12">
    <source>
        <dbReference type="SAM" id="Phobius"/>
    </source>
</evidence>
<feature type="compositionally biased region" description="Basic and acidic residues" evidence="11">
    <location>
        <begin position="1008"/>
        <end position="1019"/>
    </location>
</feature>
<gene>
    <name evidence="14" type="ORF">D915_002285</name>
</gene>
<feature type="transmembrane region" description="Helical" evidence="12">
    <location>
        <begin position="436"/>
        <end position="455"/>
    </location>
</feature>
<feature type="transmembrane region" description="Helical" evidence="12">
    <location>
        <begin position="487"/>
        <end position="505"/>
    </location>
</feature>
<keyword evidence="3 12" id="KW-0812">Transmembrane</keyword>
<sequence>MLKKIIVSSADRNHASTDHRKHPGLHFPRASFTMPFPSPMNIKMQLDQVIAGRTKKSTLAGLKLSSDSGLVFRTQLQDKEYVYLNAAEFGEVEVVKELLSDPKLDANCVDYMGRNALLLAIKNEHIGLVDILVGSLNFYAVEDALLHAISQEKNHLVKLIVDHPQYIRLEKQAKFKKHAKQKNTEYYGKRSQFSSDISPLMLAAHTNNHEIIQLLLDRGVKLEMPHDRACACIECETIRAEDSLILELQRLHTYQALSSSAYLALTTSDPVSTAFVLRDELYQLASQEKQFKEEYSELAEKCMDFAVSCIDLCRTSDEVHCLLRGDFEQATQELRNPLETVKIAIHSREKKFVAHPNCQHQLENLFYNPMFCMRDYEGIRRLQFLLVFLPLLPILYIFYLFFPKFKMPLPQGFIHRDRGSTKYQLTDILRCPVIKFVGYIVSYVTFLILITVATFRLDRSYLSEEDDAWELRSVEIWSYDFRTSNFVMTRIQIILLFWILGQLAMECKQVYHYGLRYFFRSYYNFMDWAAIALYLASYSLRIIVDFKVQSALSLYRSELRVAQGLLVNATCAQSRQCPDFGTNTHHHYVTYRNQILSETSAYWLRGCRLWWAPDDPEYVSDCLFALGNVLSFARISHLMPAWELLGPLQISLARMISDIIRFMALFSVMVIAFVVGLTNLYWYFANIIVSVDIEGHLIRYSSGIPAFKSTGATFYTLYWALFGQSSNNVTTIDEDLAKLYPGHGSLAVDSSPFMINSLGSVLYAIYNACMTIILLNMLIAMMSKSFDEIQGDRLEEWKFARASLWMVYIDQEGVLPPPLNLLPSNEALSSFLSRLRKTLRFNRTADKEPNQSASMYFAAMRNAVWANQYSHSNNDFSLEVPLGRIQKTTTTTTVSTALDGSPVHSNSWVSEDDNIVETDPEKLINGFKQFTNQMRANVLRRYLFKLQKLKEEESKSGDLSVINYKRQHIQKSGENKRRQESVRESERPRRETRGSYPEETQSMNSHQTRPEQESADESRLRGLSSLLMPPSVRKKLEAVAAVSPTENENEGREVAEAAARYYLLETTRQQRATSEFQPIISPTERTVRQSIGSWKNYVANEDSYTARTERPVSGSHLRELYKVEQEMHDMSEALSSQSISEATISEINELERI</sequence>
<keyword evidence="8 12" id="KW-0472">Membrane</keyword>
<dbReference type="InterPro" id="IPR005821">
    <property type="entry name" value="Ion_trans_dom"/>
</dbReference>
<feature type="transmembrane region" description="Helical" evidence="12">
    <location>
        <begin position="382"/>
        <end position="402"/>
    </location>
</feature>
<evidence type="ECO:0000313" key="15">
    <source>
        <dbReference type="Proteomes" id="UP000230066"/>
    </source>
</evidence>
<feature type="transmembrane region" description="Helical" evidence="12">
    <location>
        <begin position="525"/>
        <end position="544"/>
    </location>
</feature>
<evidence type="ECO:0000256" key="3">
    <source>
        <dbReference type="ARBA" id="ARBA00022692"/>
    </source>
</evidence>
<dbReference type="InterPro" id="IPR036770">
    <property type="entry name" value="Ankyrin_rpt-contain_sf"/>
</dbReference>
<comment type="caution">
    <text evidence="14">The sequence shown here is derived from an EMBL/GenBank/DDBJ whole genome shotgun (WGS) entry which is preliminary data.</text>
</comment>
<keyword evidence="5 12" id="KW-1133">Transmembrane helix</keyword>
<dbReference type="PANTHER" id="PTHR10117:SF54">
    <property type="entry name" value="TRANSIENT RECEPTOR POTENTIAL-GAMMA PROTEIN"/>
    <property type="match status" value="1"/>
</dbReference>
<evidence type="ECO:0000256" key="10">
    <source>
        <dbReference type="PROSITE-ProRule" id="PRU00023"/>
    </source>
</evidence>
<keyword evidence="7" id="KW-0406">Ion transport</keyword>
<evidence type="ECO:0000256" key="1">
    <source>
        <dbReference type="ARBA" id="ARBA00004141"/>
    </source>
</evidence>
<dbReference type="GO" id="GO:0070679">
    <property type="term" value="F:inositol 1,4,5 trisphosphate binding"/>
    <property type="evidence" value="ECO:0007669"/>
    <property type="project" value="TreeGrafter"/>
</dbReference>
<dbReference type="AlphaFoldDB" id="A0A4E0S1V7"/>
<feature type="compositionally biased region" description="Polar residues" evidence="11">
    <location>
        <begin position="998"/>
        <end position="1007"/>
    </location>
</feature>
<dbReference type="SUPFAM" id="SSF48403">
    <property type="entry name" value="Ankyrin repeat"/>
    <property type="match status" value="1"/>
</dbReference>
<comment type="subcellular location">
    <subcellularLocation>
        <location evidence="1">Membrane</location>
        <topology evidence="1">Multi-pass membrane protein</topology>
    </subcellularLocation>
</comment>
<accession>A0A4E0S1V7</accession>
<dbReference type="InterPro" id="IPR013555">
    <property type="entry name" value="TRP_dom"/>
</dbReference>
<evidence type="ECO:0000256" key="9">
    <source>
        <dbReference type="ARBA" id="ARBA00023303"/>
    </source>
</evidence>
<dbReference type="Pfam" id="PF08344">
    <property type="entry name" value="TRP_2"/>
    <property type="match status" value="1"/>
</dbReference>
<dbReference type="Gene3D" id="1.25.40.20">
    <property type="entry name" value="Ankyrin repeat-containing domain"/>
    <property type="match status" value="1"/>
</dbReference>
<feature type="transmembrane region" description="Helical" evidence="12">
    <location>
        <begin position="662"/>
        <end position="684"/>
    </location>
</feature>
<dbReference type="GO" id="GO:0005886">
    <property type="term" value="C:plasma membrane"/>
    <property type="evidence" value="ECO:0007669"/>
    <property type="project" value="TreeGrafter"/>
</dbReference>
<feature type="compositionally biased region" description="Basic and acidic residues" evidence="11">
    <location>
        <begin position="971"/>
        <end position="993"/>
    </location>
</feature>
<evidence type="ECO:0000256" key="6">
    <source>
        <dbReference type="ARBA" id="ARBA00023043"/>
    </source>
</evidence>
<evidence type="ECO:0000313" key="14">
    <source>
        <dbReference type="EMBL" id="THD26902.1"/>
    </source>
</evidence>
<dbReference type="InterPro" id="IPR002110">
    <property type="entry name" value="Ankyrin_rpt"/>
</dbReference>
<keyword evidence="6 10" id="KW-0040">ANK repeat</keyword>
<dbReference type="GO" id="GO:0015279">
    <property type="term" value="F:store-operated calcium channel activity"/>
    <property type="evidence" value="ECO:0007669"/>
    <property type="project" value="TreeGrafter"/>
</dbReference>
<keyword evidence="4" id="KW-0677">Repeat</keyword>
<evidence type="ECO:0000259" key="13">
    <source>
        <dbReference type="SMART" id="SM01420"/>
    </source>
</evidence>
<feature type="domain" description="Transient receptor ion channel" evidence="13">
    <location>
        <begin position="230"/>
        <end position="292"/>
    </location>
</feature>
<dbReference type="PRINTS" id="PR01097">
    <property type="entry name" value="TRNSRECEPTRP"/>
</dbReference>
<dbReference type="PANTHER" id="PTHR10117">
    <property type="entry name" value="TRANSIENT RECEPTOR POTENTIAL CHANNEL"/>
    <property type="match status" value="1"/>
</dbReference>
<evidence type="ECO:0000256" key="11">
    <source>
        <dbReference type="SAM" id="MobiDB-lite"/>
    </source>
</evidence>
<dbReference type="Proteomes" id="UP000230066">
    <property type="component" value="Unassembled WGS sequence"/>
</dbReference>
<dbReference type="InterPro" id="IPR002153">
    <property type="entry name" value="TRPC_channel"/>
</dbReference>
<evidence type="ECO:0000256" key="4">
    <source>
        <dbReference type="ARBA" id="ARBA00022737"/>
    </source>
</evidence>
<organism evidence="14 15">
    <name type="scientific">Fasciola hepatica</name>
    <name type="common">Liver fluke</name>
    <dbReference type="NCBI Taxonomy" id="6192"/>
    <lineage>
        <taxon>Eukaryota</taxon>
        <taxon>Metazoa</taxon>
        <taxon>Spiralia</taxon>
        <taxon>Lophotrochozoa</taxon>
        <taxon>Platyhelminthes</taxon>
        <taxon>Trematoda</taxon>
        <taxon>Digenea</taxon>
        <taxon>Plagiorchiida</taxon>
        <taxon>Echinostomata</taxon>
        <taxon>Echinostomatoidea</taxon>
        <taxon>Fasciolidae</taxon>
        <taxon>Fasciola</taxon>
    </lineage>
</organism>
<dbReference type="SMART" id="SM01420">
    <property type="entry name" value="TRP_2"/>
    <property type="match status" value="1"/>
</dbReference>
<dbReference type="Pfam" id="PF00520">
    <property type="entry name" value="Ion_trans"/>
    <property type="match status" value="1"/>
</dbReference>
<feature type="transmembrane region" description="Helical" evidence="12">
    <location>
        <begin position="761"/>
        <end position="780"/>
    </location>
</feature>
<dbReference type="GO" id="GO:0051480">
    <property type="term" value="P:regulation of cytosolic calcium ion concentration"/>
    <property type="evidence" value="ECO:0007669"/>
    <property type="project" value="TreeGrafter"/>
</dbReference>
<evidence type="ECO:0000256" key="7">
    <source>
        <dbReference type="ARBA" id="ARBA00023065"/>
    </source>
</evidence>
<reference evidence="14" key="1">
    <citation type="submission" date="2019-03" db="EMBL/GenBank/DDBJ databases">
        <title>Improved annotation for the trematode Fasciola hepatica.</title>
        <authorList>
            <person name="Choi Y.-J."/>
            <person name="Martin J."/>
            <person name="Mitreva M."/>
        </authorList>
    </citation>
    <scope>NUCLEOTIDE SEQUENCE [LARGE SCALE GENOMIC DNA]</scope>
</reference>
<evidence type="ECO:0000256" key="8">
    <source>
        <dbReference type="ARBA" id="ARBA00023136"/>
    </source>
</evidence>
<keyword evidence="9" id="KW-0407">Ion channel</keyword>
<keyword evidence="2" id="KW-0813">Transport</keyword>
<name>A0A4E0S1V7_FASHE</name>
<evidence type="ECO:0000256" key="2">
    <source>
        <dbReference type="ARBA" id="ARBA00022448"/>
    </source>
</evidence>
<dbReference type="PROSITE" id="PS50297">
    <property type="entry name" value="ANK_REP_REGION"/>
    <property type="match status" value="1"/>
</dbReference>
<proteinExistence type="predicted"/>
<feature type="region of interest" description="Disordered" evidence="11">
    <location>
        <begin position="963"/>
        <end position="1019"/>
    </location>
</feature>
<dbReference type="PROSITE" id="PS50088">
    <property type="entry name" value="ANK_REPEAT"/>
    <property type="match status" value="1"/>
</dbReference>
<dbReference type="EMBL" id="JXXN02000593">
    <property type="protein sequence ID" value="THD26902.1"/>
    <property type="molecule type" value="Genomic_DNA"/>
</dbReference>
<evidence type="ECO:0000256" key="5">
    <source>
        <dbReference type="ARBA" id="ARBA00022989"/>
    </source>
</evidence>
<dbReference type="GO" id="GO:0034703">
    <property type="term" value="C:cation channel complex"/>
    <property type="evidence" value="ECO:0007669"/>
    <property type="project" value="TreeGrafter"/>
</dbReference>
<keyword evidence="14" id="KW-0675">Receptor</keyword>
<dbReference type="Pfam" id="PF00023">
    <property type="entry name" value="Ank"/>
    <property type="match status" value="1"/>
</dbReference>